<dbReference type="AlphaFoldDB" id="A0A4Y7IVU1"/>
<evidence type="ECO:0000313" key="1">
    <source>
        <dbReference type="EMBL" id="RZC51900.1"/>
    </source>
</evidence>
<accession>A0A4Y7IVU1</accession>
<keyword evidence="2" id="KW-1185">Reference proteome</keyword>
<dbReference type="EMBL" id="CM010716">
    <property type="protein sequence ID" value="RZC51900.1"/>
    <property type="molecule type" value="Genomic_DNA"/>
</dbReference>
<reference evidence="1 2" key="1">
    <citation type="journal article" date="2018" name="Science">
        <title>The opium poppy genome and morphinan production.</title>
        <authorList>
            <person name="Guo L."/>
            <person name="Winzer T."/>
            <person name="Yang X."/>
            <person name="Li Y."/>
            <person name="Ning Z."/>
            <person name="He Z."/>
            <person name="Teodor R."/>
            <person name="Lu Y."/>
            <person name="Bowser T.A."/>
            <person name="Graham I.A."/>
            <person name="Ye K."/>
        </authorList>
    </citation>
    <scope>NUCLEOTIDE SEQUENCE [LARGE SCALE GENOMIC DNA]</scope>
    <source>
        <strain evidence="2">cv. HN1</strain>
        <tissue evidence="1">Leaves</tissue>
    </source>
</reference>
<proteinExistence type="predicted"/>
<sequence>WWNLTLTVSPGDNLHRSYCFCILQSTTTTTEVHCAKLLQLLIKMAENDLPGNQADGDYSEGNVLLIA</sequence>
<gene>
    <name evidence="1" type="ORF">C5167_020328</name>
</gene>
<dbReference type="Gramene" id="RZC51900">
    <property type="protein sequence ID" value="RZC51900"/>
    <property type="gene ID" value="C5167_020328"/>
</dbReference>
<evidence type="ECO:0000313" key="2">
    <source>
        <dbReference type="Proteomes" id="UP000316621"/>
    </source>
</evidence>
<organism evidence="1 2">
    <name type="scientific">Papaver somniferum</name>
    <name type="common">Opium poppy</name>
    <dbReference type="NCBI Taxonomy" id="3469"/>
    <lineage>
        <taxon>Eukaryota</taxon>
        <taxon>Viridiplantae</taxon>
        <taxon>Streptophyta</taxon>
        <taxon>Embryophyta</taxon>
        <taxon>Tracheophyta</taxon>
        <taxon>Spermatophyta</taxon>
        <taxon>Magnoliopsida</taxon>
        <taxon>Ranunculales</taxon>
        <taxon>Papaveraceae</taxon>
        <taxon>Papaveroideae</taxon>
        <taxon>Papaver</taxon>
    </lineage>
</organism>
<protein>
    <submittedName>
        <fullName evidence="1">Uncharacterized protein</fullName>
    </submittedName>
</protein>
<dbReference type="Proteomes" id="UP000316621">
    <property type="component" value="Chromosome 2"/>
</dbReference>
<name>A0A4Y7IVU1_PAPSO</name>
<feature type="non-terminal residue" evidence="1">
    <location>
        <position position="1"/>
    </location>
</feature>